<dbReference type="RefSeq" id="WP_179824177.1">
    <property type="nucleotide sequence ID" value="NZ_JACCFS010000001.1"/>
</dbReference>
<dbReference type="SUPFAM" id="SSF53822">
    <property type="entry name" value="Periplasmic binding protein-like I"/>
    <property type="match status" value="1"/>
</dbReference>
<evidence type="ECO:0000256" key="3">
    <source>
        <dbReference type="ARBA" id="ARBA00023163"/>
    </source>
</evidence>
<dbReference type="Pfam" id="PF13377">
    <property type="entry name" value="Peripla_BP_3"/>
    <property type="match status" value="1"/>
</dbReference>
<evidence type="ECO:0000313" key="5">
    <source>
        <dbReference type="EMBL" id="NYJ35172.1"/>
    </source>
</evidence>
<keyword evidence="1" id="KW-0805">Transcription regulation</keyword>
<dbReference type="PANTHER" id="PTHR30146:SF155">
    <property type="entry name" value="ALANINE RACEMASE"/>
    <property type="match status" value="1"/>
</dbReference>
<evidence type="ECO:0000256" key="2">
    <source>
        <dbReference type="ARBA" id="ARBA00023125"/>
    </source>
</evidence>
<evidence type="ECO:0000256" key="1">
    <source>
        <dbReference type="ARBA" id="ARBA00023015"/>
    </source>
</evidence>
<dbReference type="InterPro" id="IPR028082">
    <property type="entry name" value="Peripla_BP_I"/>
</dbReference>
<dbReference type="GO" id="GO:0000976">
    <property type="term" value="F:transcription cis-regulatory region binding"/>
    <property type="evidence" value="ECO:0007669"/>
    <property type="project" value="TreeGrafter"/>
</dbReference>
<evidence type="ECO:0000313" key="6">
    <source>
        <dbReference type="Proteomes" id="UP000572051"/>
    </source>
</evidence>
<proteinExistence type="predicted"/>
<dbReference type="Proteomes" id="UP000572051">
    <property type="component" value="Unassembled WGS sequence"/>
</dbReference>
<gene>
    <name evidence="5" type="ORF">HNR10_003053</name>
</gene>
<comment type="caution">
    <text evidence="5">The sequence shown here is derived from an EMBL/GenBank/DDBJ whole genome shotgun (WGS) entry which is preliminary data.</text>
</comment>
<dbReference type="GO" id="GO:0003700">
    <property type="term" value="F:DNA-binding transcription factor activity"/>
    <property type="evidence" value="ECO:0007669"/>
    <property type="project" value="TreeGrafter"/>
</dbReference>
<organism evidence="5 6">
    <name type="scientific">Nocardiopsis aegyptia</name>
    <dbReference type="NCBI Taxonomy" id="220378"/>
    <lineage>
        <taxon>Bacteria</taxon>
        <taxon>Bacillati</taxon>
        <taxon>Actinomycetota</taxon>
        <taxon>Actinomycetes</taxon>
        <taxon>Streptosporangiales</taxon>
        <taxon>Nocardiopsidaceae</taxon>
        <taxon>Nocardiopsis</taxon>
    </lineage>
</organism>
<evidence type="ECO:0000259" key="4">
    <source>
        <dbReference type="Pfam" id="PF13377"/>
    </source>
</evidence>
<feature type="domain" description="Transcriptional regulator LacI/GalR-like sensor" evidence="4">
    <location>
        <begin position="125"/>
        <end position="283"/>
    </location>
</feature>
<dbReference type="Gene3D" id="3.40.50.2300">
    <property type="match status" value="2"/>
</dbReference>
<dbReference type="EMBL" id="JACCFS010000001">
    <property type="protein sequence ID" value="NYJ35172.1"/>
    <property type="molecule type" value="Genomic_DNA"/>
</dbReference>
<keyword evidence="6" id="KW-1185">Reference proteome</keyword>
<sequence length="288" mass="30459">MGEPGRGPAGSGRVGLVVARPVRMLGTEPYFMEFVAGIEERLAGRGVSVILHLVATPEEEAATYRRWADRRLVDAVVVVNLTTGDERPGFLRDLGLPAVLAGTWEGPPDLPAVRTDDAAPVRTAVDRLAELGHRHIARVTGPARLAHTAARTAALAEACREAGLPEPAVAEGDYSHESGERLTADLLHGAPRPTAILYDNDAMAVAGLAAARKLRVPVPERLSLVAWDDSVLCQLATPALSAMSVDVYQYGSSVARSVLELLDGVPVEPRWSPAARFVPRGSTAPAPA</sequence>
<keyword evidence="2 5" id="KW-0238">DNA-binding</keyword>
<protein>
    <submittedName>
        <fullName evidence="5">DNA-binding LacI/PurR family transcriptional regulator</fullName>
    </submittedName>
</protein>
<dbReference type="PANTHER" id="PTHR30146">
    <property type="entry name" value="LACI-RELATED TRANSCRIPTIONAL REPRESSOR"/>
    <property type="match status" value="1"/>
</dbReference>
<accession>A0A7Z0ENP3</accession>
<dbReference type="AlphaFoldDB" id="A0A7Z0ENP3"/>
<keyword evidence="3" id="KW-0804">Transcription</keyword>
<reference evidence="5 6" key="1">
    <citation type="submission" date="2020-07" db="EMBL/GenBank/DDBJ databases">
        <title>Sequencing the genomes of 1000 actinobacteria strains.</title>
        <authorList>
            <person name="Klenk H.-P."/>
        </authorList>
    </citation>
    <scope>NUCLEOTIDE SEQUENCE [LARGE SCALE GENOMIC DNA]</scope>
    <source>
        <strain evidence="5 6">DSM 44442</strain>
    </source>
</reference>
<name>A0A7Z0ENP3_9ACTN</name>
<dbReference type="InterPro" id="IPR046335">
    <property type="entry name" value="LacI/GalR-like_sensor"/>
</dbReference>